<dbReference type="RefSeq" id="WP_382351717.1">
    <property type="nucleotide sequence ID" value="NZ_JBHSMC010000014.1"/>
</dbReference>
<dbReference type="PANTHER" id="PTHR43309:SF5">
    <property type="entry name" value="5-OXOPROLINASE SUBUNIT C"/>
    <property type="match status" value="1"/>
</dbReference>
<keyword evidence="6" id="KW-1185">Reference proteome</keyword>
<evidence type="ECO:0000256" key="3">
    <source>
        <dbReference type="ARBA" id="ARBA00022840"/>
    </source>
</evidence>
<sequence>MSIEIIKPGVLSTIQDLGRIGYQQFGVIKSGAMDEFALRTANILVGNEENEAAIEMTLIGTTIRFNCNTLVAICGGDFSPTIDGELVPQWRPVFIKKGTTLKMGGARKQIRAYLAVAGGLDVPVVMGSRSTYLRAGIGGFMGRKLLSGDVIQIKDPMQKAIDIDQSYISFPKFISSQIKPPYESSSFIRIVRGSEYHLFTEKSKELLLSKPFILSSDSDRMGYRLEGHRIQLHKEGEMVSSAVTFGTIQVPSNGNPIILMADHQTTGGYPKIGQVIAVDLPLLAQMNIGSEIYFQEVSFEEAERLFIEREREIQILKHVMKKELINFLGALSYELYRY</sequence>
<evidence type="ECO:0000313" key="5">
    <source>
        <dbReference type="EMBL" id="MFC5465406.1"/>
    </source>
</evidence>
<protein>
    <submittedName>
        <fullName evidence="5">Biotin-dependent carboxyltransferase family protein</fullName>
    </submittedName>
</protein>
<dbReference type="InterPro" id="IPR052708">
    <property type="entry name" value="PxpC"/>
</dbReference>
<evidence type="ECO:0000259" key="4">
    <source>
        <dbReference type="SMART" id="SM00797"/>
    </source>
</evidence>
<name>A0ABW0LLJ9_9BACI</name>
<evidence type="ECO:0000313" key="6">
    <source>
        <dbReference type="Proteomes" id="UP001596147"/>
    </source>
</evidence>
<dbReference type="SUPFAM" id="SSF50891">
    <property type="entry name" value="Cyclophilin-like"/>
    <property type="match status" value="1"/>
</dbReference>
<accession>A0ABW0LLJ9</accession>
<organism evidence="5 6">
    <name type="scientific">Lederbergia graminis</name>
    <dbReference type="NCBI Taxonomy" id="735518"/>
    <lineage>
        <taxon>Bacteria</taxon>
        <taxon>Bacillati</taxon>
        <taxon>Bacillota</taxon>
        <taxon>Bacilli</taxon>
        <taxon>Bacillales</taxon>
        <taxon>Bacillaceae</taxon>
        <taxon>Lederbergia</taxon>
    </lineage>
</organism>
<proteinExistence type="predicted"/>
<dbReference type="Proteomes" id="UP001596147">
    <property type="component" value="Unassembled WGS sequence"/>
</dbReference>
<evidence type="ECO:0000256" key="1">
    <source>
        <dbReference type="ARBA" id="ARBA00022741"/>
    </source>
</evidence>
<feature type="domain" description="Carboxyltransferase" evidence="4">
    <location>
        <begin position="24"/>
        <end position="312"/>
    </location>
</feature>
<comment type="caution">
    <text evidence="5">The sequence shown here is derived from an EMBL/GenBank/DDBJ whole genome shotgun (WGS) entry which is preliminary data.</text>
</comment>
<dbReference type="PANTHER" id="PTHR43309">
    <property type="entry name" value="5-OXOPROLINASE SUBUNIT C"/>
    <property type="match status" value="1"/>
</dbReference>
<dbReference type="Pfam" id="PF02626">
    <property type="entry name" value="CT_A_B"/>
    <property type="match status" value="1"/>
</dbReference>
<dbReference type="Gene3D" id="2.40.100.10">
    <property type="entry name" value="Cyclophilin-like"/>
    <property type="match status" value="1"/>
</dbReference>
<evidence type="ECO:0000256" key="2">
    <source>
        <dbReference type="ARBA" id="ARBA00022801"/>
    </source>
</evidence>
<dbReference type="NCBIfam" id="TIGR00724">
    <property type="entry name" value="urea_amlyse_rel"/>
    <property type="match status" value="1"/>
</dbReference>
<gene>
    <name evidence="5" type="ORF">ACFPM4_11660</name>
</gene>
<dbReference type="EMBL" id="JBHSMC010000014">
    <property type="protein sequence ID" value="MFC5465406.1"/>
    <property type="molecule type" value="Genomic_DNA"/>
</dbReference>
<keyword evidence="3" id="KW-0067">ATP-binding</keyword>
<keyword evidence="2" id="KW-0378">Hydrolase</keyword>
<dbReference type="InterPro" id="IPR029000">
    <property type="entry name" value="Cyclophilin-like_dom_sf"/>
</dbReference>
<dbReference type="SMART" id="SM00797">
    <property type="entry name" value="AHS2"/>
    <property type="match status" value="1"/>
</dbReference>
<reference evidence="6" key="1">
    <citation type="journal article" date="2019" name="Int. J. Syst. Evol. Microbiol.">
        <title>The Global Catalogue of Microorganisms (GCM) 10K type strain sequencing project: providing services to taxonomists for standard genome sequencing and annotation.</title>
        <authorList>
            <consortium name="The Broad Institute Genomics Platform"/>
            <consortium name="The Broad Institute Genome Sequencing Center for Infectious Disease"/>
            <person name="Wu L."/>
            <person name="Ma J."/>
        </authorList>
    </citation>
    <scope>NUCLEOTIDE SEQUENCE [LARGE SCALE GENOMIC DNA]</scope>
    <source>
        <strain evidence="6">CGMCC 1.12237</strain>
    </source>
</reference>
<keyword evidence="1" id="KW-0547">Nucleotide-binding</keyword>
<dbReference type="InterPro" id="IPR003778">
    <property type="entry name" value="CT_A_B"/>
</dbReference>